<gene>
    <name evidence="2" type="ORF">H312_00532</name>
</gene>
<proteinExistence type="predicted"/>
<keyword evidence="1" id="KW-0812">Transmembrane</keyword>
<evidence type="ECO:0000256" key="1">
    <source>
        <dbReference type="SAM" id="Phobius"/>
    </source>
</evidence>
<dbReference type="HOGENOM" id="CLU_1365950_0_0_1"/>
<accession>A0A059F4G0</accession>
<keyword evidence="3" id="KW-1185">Reference proteome</keyword>
<evidence type="ECO:0000313" key="2">
    <source>
        <dbReference type="EMBL" id="KCZ82050.1"/>
    </source>
</evidence>
<dbReference type="EMBL" id="KK365133">
    <property type="protein sequence ID" value="KCZ82050.1"/>
    <property type="molecule type" value="Genomic_DNA"/>
</dbReference>
<sequence length="200" mass="24011">MSSKIKCKLIWYLNTITVVLLSIALHYKRMVEKKYPLYYKYLTLTNDEEKLLKENKLEIEKYIIDSKNQRIIDFYPEDSFSAFKEDIFVYKVSPKTCLIKFRVDNNNKVNQEYEIKNIVKKLHALHKTQEHTNSKDIVLLLQKLFKILSHNKDFDHQSYFRITKQISDNVIYNLVHYNGKIENLGIDLNQTKMFLHDLLK</sequence>
<keyword evidence="1" id="KW-0472">Membrane</keyword>
<feature type="transmembrane region" description="Helical" evidence="1">
    <location>
        <begin position="9"/>
        <end position="27"/>
    </location>
</feature>
<keyword evidence="1" id="KW-1133">Transmembrane helix</keyword>
<dbReference type="AlphaFoldDB" id="A0A059F4G0"/>
<reference evidence="3" key="1">
    <citation type="submission" date="2013-02" db="EMBL/GenBank/DDBJ databases">
        <authorList>
            <consortium name="The Broad Institute Genome Sequencing Platform"/>
            <person name="Cuomo C."/>
            <person name="Becnel J."/>
            <person name="Sanscrainte N."/>
            <person name="Walker B."/>
            <person name="Young S.K."/>
            <person name="Zeng Q."/>
            <person name="Gargeya S."/>
            <person name="Fitzgerald M."/>
            <person name="Haas B."/>
            <person name="Abouelleil A."/>
            <person name="Alvarado L."/>
            <person name="Arachchi H.M."/>
            <person name="Berlin A.M."/>
            <person name="Chapman S.B."/>
            <person name="Dewar J."/>
            <person name="Goldberg J."/>
            <person name="Griggs A."/>
            <person name="Gujja S."/>
            <person name="Hansen M."/>
            <person name="Howarth C."/>
            <person name="Imamovic A."/>
            <person name="Larimer J."/>
            <person name="McCowan C."/>
            <person name="Murphy C."/>
            <person name="Neiman D."/>
            <person name="Pearson M."/>
            <person name="Priest M."/>
            <person name="Roberts A."/>
            <person name="Saif S."/>
            <person name="Shea T."/>
            <person name="Sisk P."/>
            <person name="Sykes S."/>
            <person name="Wortman J."/>
            <person name="Nusbaum C."/>
            <person name="Birren B."/>
        </authorList>
    </citation>
    <scope>NUCLEOTIDE SEQUENCE [LARGE SCALE GENOMIC DNA]</scope>
    <source>
        <strain evidence="3">PRA339</strain>
    </source>
</reference>
<evidence type="ECO:0000313" key="3">
    <source>
        <dbReference type="Proteomes" id="UP000030655"/>
    </source>
</evidence>
<organism evidence="2 3">
    <name type="scientific">Anncaliia algerae PRA339</name>
    <dbReference type="NCBI Taxonomy" id="1288291"/>
    <lineage>
        <taxon>Eukaryota</taxon>
        <taxon>Fungi</taxon>
        <taxon>Fungi incertae sedis</taxon>
        <taxon>Microsporidia</taxon>
        <taxon>Tubulinosematoidea</taxon>
        <taxon>Tubulinosematidae</taxon>
        <taxon>Anncaliia</taxon>
    </lineage>
</organism>
<dbReference type="VEuPathDB" id="MicrosporidiaDB:H312_00532"/>
<name>A0A059F4G0_9MICR</name>
<dbReference type="Proteomes" id="UP000030655">
    <property type="component" value="Unassembled WGS sequence"/>
</dbReference>
<reference evidence="2 3" key="2">
    <citation type="submission" date="2014-03" db="EMBL/GenBank/DDBJ databases">
        <title>The Genome Sequence of Anncaliia algerae insect isolate PRA339.</title>
        <authorList>
            <consortium name="The Broad Institute Genome Sequencing Platform"/>
            <consortium name="The Broad Institute Genome Sequencing Center for Infectious Disease"/>
            <person name="Cuomo C."/>
            <person name="Becnel J."/>
            <person name="Sanscrainte N."/>
            <person name="Walker B."/>
            <person name="Young S.K."/>
            <person name="Zeng Q."/>
            <person name="Gargeya S."/>
            <person name="Fitzgerald M."/>
            <person name="Haas B."/>
            <person name="Abouelleil A."/>
            <person name="Alvarado L."/>
            <person name="Arachchi H.M."/>
            <person name="Berlin A.M."/>
            <person name="Chapman S.B."/>
            <person name="Dewar J."/>
            <person name="Goldberg J."/>
            <person name="Griggs A."/>
            <person name="Gujja S."/>
            <person name="Hansen M."/>
            <person name="Howarth C."/>
            <person name="Imamovic A."/>
            <person name="Larimer J."/>
            <person name="McCowan C."/>
            <person name="Murphy C."/>
            <person name="Neiman D."/>
            <person name="Pearson M."/>
            <person name="Priest M."/>
            <person name="Roberts A."/>
            <person name="Saif S."/>
            <person name="Shea T."/>
            <person name="Sisk P."/>
            <person name="Sykes S."/>
            <person name="Wortman J."/>
            <person name="Nusbaum C."/>
            <person name="Birren B."/>
        </authorList>
    </citation>
    <scope>NUCLEOTIDE SEQUENCE [LARGE SCALE GENOMIC DNA]</scope>
    <source>
        <strain evidence="2 3">PRA339</strain>
    </source>
</reference>
<protein>
    <submittedName>
        <fullName evidence="2">Uncharacterized protein</fullName>
    </submittedName>
</protein>